<sequence>MKATHRATTNQRLRSEVTWRLLAADNAPVAIGLLHAHLFEGERRLSGSILNERISRDLSAMRTEGRNLPETAQYYLHQWLTDGYLERSYEPGASEEVYELSAAAIQAIRFVDSLTQKRTVATESRLSLVIQQLTQLAAQTDNDPESRVQGLIRERARIDAEIEAVRAGRVDTLPGDRALERVREIIALADELANDFRHVRDQFHQLNRQLRERVMESEGTRGGVLEELFAGVDVIAASDAGRTFKAFWRLLTDPEQSIEIEEALEQLLSREFSSELGRQDRRFLSRLTKLLLERGGDVHEVLQHFARSLKQFVQSREYLEQRRLNTLVKEAQRLALEIRDRIRPTDDIGHTLHLTSSKLSSLAQYCLYDPSLDRIDTGIPLAEAAEISLEAVGELVAHSEIDFRRLQTHIEVLLAARDQVTIAEILDSYPAEQGLGSVVGYLALGSRRGLPANRKEIVRWQGLDGVERQARIPCIYFVRGRFSESA</sequence>
<comment type="caution">
    <text evidence="1">The sequence shown here is derived from an EMBL/GenBank/DDBJ whole genome shotgun (WGS) entry which is preliminary data.</text>
</comment>
<reference evidence="1 2" key="1">
    <citation type="journal article" date="2016" name="Nat. Commun.">
        <title>Thousands of microbial genomes shed light on interconnected biogeochemical processes in an aquifer system.</title>
        <authorList>
            <person name="Anantharaman K."/>
            <person name="Brown C.T."/>
            <person name="Hug L.A."/>
            <person name="Sharon I."/>
            <person name="Castelle C.J."/>
            <person name="Probst A.J."/>
            <person name="Thomas B.C."/>
            <person name="Singh A."/>
            <person name="Wilkins M.J."/>
            <person name="Karaoz U."/>
            <person name="Brodie E.L."/>
            <person name="Williams K.H."/>
            <person name="Hubbard S.S."/>
            <person name="Banfield J.F."/>
        </authorList>
    </citation>
    <scope>NUCLEOTIDE SEQUENCE [LARGE SCALE GENOMIC DNA]</scope>
</reference>
<evidence type="ECO:0000313" key="1">
    <source>
        <dbReference type="EMBL" id="OGI41546.1"/>
    </source>
</evidence>
<name>A0A1F6T8Y7_9PROT</name>
<dbReference type="EMBL" id="MFSQ01000007">
    <property type="protein sequence ID" value="OGI41546.1"/>
    <property type="molecule type" value="Genomic_DNA"/>
</dbReference>
<dbReference type="AlphaFoldDB" id="A0A1F6T8Y7"/>
<protein>
    <recommendedName>
        <fullName evidence="3">DUF3375 domain-containing protein</fullName>
    </recommendedName>
</protein>
<evidence type="ECO:0008006" key="3">
    <source>
        <dbReference type="Google" id="ProtNLM"/>
    </source>
</evidence>
<gene>
    <name evidence="1" type="ORF">A2140_05410</name>
</gene>
<organism evidence="1 2">
    <name type="scientific">Candidatus Muproteobacteria bacterium RBG_16_62_13</name>
    <dbReference type="NCBI Taxonomy" id="1817756"/>
    <lineage>
        <taxon>Bacteria</taxon>
        <taxon>Pseudomonadati</taxon>
        <taxon>Pseudomonadota</taxon>
        <taxon>Candidatus Muproteobacteria</taxon>
    </lineage>
</organism>
<evidence type="ECO:0000313" key="2">
    <source>
        <dbReference type="Proteomes" id="UP000178379"/>
    </source>
</evidence>
<dbReference type="Proteomes" id="UP000178379">
    <property type="component" value="Unassembled WGS sequence"/>
</dbReference>
<proteinExistence type="predicted"/>
<dbReference type="Pfam" id="PF11855">
    <property type="entry name" value="DUF3375"/>
    <property type="match status" value="1"/>
</dbReference>
<dbReference type="STRING" id="1817756.A2140_05410"/>
<dbReference type="InterPro" id="IPR021804">
    <property type="entry name" value="DUF3375"/>
</dbReference>
<accession>A0A1F6T8Y7</accession>